<accession>A0AAU7VPH7</accession>
<evidence type="ECO:0000259" key="1">
    <source>
        <dbReference type="Pfam" id="PF22790"/>
    </source>
</evidence>
<proteinExistence type="predicted"/>
<organism evidence="2">
    <name type="scientific">Proteinivorax tanatarense</name>
    <dbReference type="NCBI Taxonomy" id="1260629"/>
    <lineage>
        <taxon>Bacteria</taxon>
        <taxon>Bacillati</taxon>
        <taxon>Bacillota</taxon>
        <taxon>Clostridia</taxon>
        <taxon>Eubacteriales</taxon>
        <taxon>Proteinivoracaceae</taxon>
        <taxon>Proteinivorax</taxon>
    </lineage>
</organism>
<protein>
    <recommendedName>
        <fullName evidence="1">YkoP-like domain-containing protein</fullName>
    </recommendedName>
</protein>
<reference evidence="2" key="1">
    <citation type="journal article" date="2013" name="Extremophiles">
        <title>Proteinivorax tanatarense gen. nov., sp. nov., an anaerobic, haloalkaliphilic, proteolytic bacterium isolated from a decaying algal bloom, and proposal of Proteinivoraceae fam. nov.</title>
        <authorList>
            <person name="Kevbrin V."/>
            <person name="Boltyanskaya Y."/>
            <person name="Zhilina T."/>
            <person name="Kolganova T."/>
            <person name="Lavrentjeva E."/>
            <person name="Kuznetsov B."/>
        </authorList>
    </citation>
    <scope>NUCLEOTIDE SEQUENCE</scope>
    <source>
        <strain evidence="2">Z-910T</strain>
    </source>
</reference>
<dbReference type="InterPro" id="IPR054467">
    <property type="entry name" value="YkoP-like_dom"/>
</dbReference>
<dbReference type="EMBL" id="CP158367">
    <property type="protein sequence ID" value="XBX75733.1"/>
    <property type="molecule type" value="Genomic_DNA"/>
</dbReference>
<name>A0AAU7VPH7_9FIRM</name>
<sequence>MKKFVINVWGKLDIYYAKLMGLYSIKKNGEDSIIRARFVKHWGSDITLKDGTIIKKNDLLLKIHIHNVKFIKELSTINSPIRKGMHAYKEVEQAMPGLADFIESHPKCETIKAVVGVTMLTKGTYRLGFEEKIITNVCYRWMKYLSQVPIYYLSNGCINKKMFQKNRVKFLLQSKESILNKSKLAS</sequence>
<dbReference type="RefSeq" id="WP_350344471.1">
    <property type="nucleotide sequence ID" value="NZ_CP158367.1"/>
</dbReference>
<gene>
    <name evidence="2" type="ORF">PRVXT_000887</name>
</gene>
<reference evidence="2" key="2">
    <citation type="submission" date="2024-06" db="EMBL/GenBank/DDBJ databases">
        <authorList>
            <person name="Petrova K.O."/>
            <person name="Toshchakov S.V."/>
            <person name="Boltjanskaja Y.V."/>
            <person name="Kevbrin V."/>
        </authorList>
    </citation>
    <scope>NUCLEOTIDE SEQUENCE</scope>
    <source>
        <strain evidence="2">Z-910T</strain>
    </source>
</reference>
<feature type="domain" description="YkoP-like" evidence="1">
    <location>
        <begin position="2"/>
        <end position="181"/>
    </location>
</feature>
<dbReference type="AlphaFoldDB" id="A0AAU7VPH7"/>
<dbReference type="Pfam" id="PF22790">
    <property type="entry name" value="YkoP"/>
    <property type="match status" value="1"/>
</dbReference>
<evidence type="ECO:0000313" key="2">
    <source>
        <dbReference type="EMBL" id="XBX75733.1"/>
    </source>
</evidence>